<sequence>MAEVKSGISLEKFSNLLLGCILGRKPLPSIRGVFSEVRHEGSRRKIILHNTEPGFNIESESSAPVLRDGDSDNDVRKKPWCNHWKKLWHKRETCWKLYGKPINWKPKSKRNGCAYKVITEETHEPSTNWDAVLLPRSS</sequence>
<dbReference type="EMBL" id="CM051397">
    <property type="protein sequence ID" value="KAJ4719946.1"/>
    <property type="molecule type" value="Genomic_DNA"/>
</dbReference>
<evidence type="ECO:0000313" key="2">
    <source>
        <dbReference type="Proteomes" id="UP001164539"/>
    </source>
</evidence>
<comment type="caution">
    <text evidence="1">The sequence shown here is derived from an EMBL/GenBank/DDBJ whole genome shotgun (WGS) entry which is preliminary data.</text>
</comment>
<protein>
    <submittedName>
        <fullName evidence="1">Uncharacterized protein</fullName>
    </submittedName>
</protein>
<dbReference type="Proteomes" id="UP001164539">
    <property type="component" value="Chromosome 4"/>
</dbReference>
<gene>
    <name evidence="1" type="ORF">OWV82_007854</name>
</gene>
<keyword evidence="2" id="KW-1185">Reference proteome</keyword>
<name>A0ACC1Y861_MELAZ</name>
<proteinExistence type="predicted"/>
<organism evidence="1 2">
    <name type="scientific">Melia azedarach</name>
    <name type="common">Chinaberry tree</name>
    <dbReference type="NCBI Taxonomy" id="155640"/>
    <lineage>
        <taxon>Eukaryota</taxon>
        <taxon>Viridiplantae</taxon>
        <taxon>Streptophyta</taxon>
        <taxon>Embryophyta</taxon>
        <taxon>Tracheophyta</taxon>
        <taxon>Spermatophyta</taxon>
        <taxon>Magnoliopsida</taxon>
        <taxon>eudicotyledons</taxon>
        <taxon>Gunneridae</taxon>
        <taxon>Pentapetalae</taxon>
        <taxon>rosids</taxon>
        <taxon>malvids</taxon>
        <taxon>Sapindales</taxon>
        <taxon>Meliaceae</taxon>
        <taxon>Melia</taxon>
    </lineage>
</organism>
<evidence type="ECO:0000313" key="1">
    <source>
        <dbReference type="EMBL" id="KAJ4719946.1"/>
    </source>
</evidence>
<accession>A0ACC1Y861</accession>
<reference evidence="1 2" key="1">
    <citation type="journal article" date="2023" name="Science">
        <title>Complex scaffold remodeling in plant triterpene biosynthesis.</title>
        <authorList>
            <person name="De La Pena R."/>
            <person name="Hodgson H."/>
            <person name="Liu J.C."/>
            <person name="Stephenson M.J."/>
            <person name="Martin A.C."/>
            <person name="Owen C."/>
            <person name="Harkess A."/>
            <person name="Leebens-Mack J."/>
            <person name="Jimenez L.E."/>
            <person name="Osbourn A."/>
            <person name="Sattely E.S."/>
        </authorList>
    </citation>
    <scope>NUCLEOTIDE SEQUENCE [LARGE SCALE GENOMIC DNA]</scope>
    <source>
        <strain evidence="2">cv. JPN11</strain>
        <tissue evidence="1">Leaf</tissue>
    </source>
</reference>